<evidence type="ECO:0000256" key="11">
    <source>
        <dbReference type="ARBA" id="ARBA00023136"/>
    </source>
</evidence>
<accession>A0A1G8MGT7</accession>
<proteinExistence type="inferred from homology"/>
<evidence type="ECO:0000256" key="9">
    <source>
        <dbReference type="ARBA" id="ARBA00022989"/>
    </source>
</evidence>
<dbReference type="STRING" id="83767.SAMN05660652_03838"/>
<dbReference type="AlphaFoldDB" id="A0A1G8MGT7"/>
<keyword evidence="3" id="KW-0813">Transport</keyword>
<dbReference type="RefSeq" id="WP_245715615.1">
    <property type="nucleotide sequence ID" value="NZ_FNCY01000025.1"/>
</dbReference>
<keyword evidence="6 13" id="KW-0812">Transmembrane</keyword>
<dbReference type="GO" id="GO:0020037">
    <property type="term" value="F:heme binding"/>
    <property type="evidence" value="ECO:0007669"/>
    <property type="project" value="TreeGrafter"/>
</dbReference>
<keyword evidence="10" id="KW-0408">Iron</keyword>
<evidence type="ECO:0000256" key="5">
    <source>
        <dbReference type="ARBA" id="ARBA00022617"/>
    </source>
</evidence>
<dbReference type="InterPro" id="IPR052168">
    <property type="entry name" value="Cytochrome_b561_oxidase"/>
</dbReference>
<gene>
    <name evidence="15" type="ORF">SAMN05660652_03838</name>
</gene>
<keyword evidence="8" id="KW-0249">Electron transport</keyword>
<evidence type="ECO:0000256" key="4">
    <source>
        <dbReference type="ARBA" id="ARBA00022475"/>
    </source>
</evidence>
<keyword evidence="11 13" id="KW-0472">Membrane</keyword>
<comment type="cofactor">
    <cofactor evidence="1">
        <name>heme b</name>
        <dbReference type="ChEBI" id="CHEBI:60344"/>
    </cofactor>
</comment>
<keyword evidence="5" id="KW-0349">Heme</keyword>
<organism evidence="15 16">
    <name type="scientific">Propionivibrio dicarboxylicus</name>
    <dbReference type="NCBI Taxonomy" id="83767"/>
    <lineage>
        <taxon>Bacteria</taxon>
        <taxon>Pseudomonadati</taxon>
        <taxon>Pseudomonadota</taxon>
        <taxon>Betaproteobacteria</taxon>
        <taxon>Rhodocyclales</taxon>
        <taxon>Rhodocyclaceae</taxon>
        <taxon>Propionivibrio</taxon>
    </lineage>
</organism>
<reference evidence="15 16" key="1">
    <citation type="submission" date="2016-10" db="EMBL/GenBank/DDBJ databases">
        <authorList>
            <person name="de Groot N.N."/>
        </authorList>
    </citation>
    <scope>NUCLEOTIDE SEQUENCE [LARGE SCALE GENOMIC DNA]</scope>
    <source>
        <strain evidence="15 16">DSM 5885</strain>
    </source>
</reference>
<feature type="domain" description="Cytochrome b561 bacterial/Ni-hydrogenase" evidence="14">
    <location>
        <begin position="75"/>
        <end position="245"/>
    </location>
</feature>
<dbReference type="PANTHER" id="PTHR30529:SF3">
    <property type="entry name" value="CYTOCHROME B561 HOMOLOG 1"/>
    <property type="match status" value="1"/>
</dbReference>
<dbReference type="GO" id="GO:0046872">
    <property type="term" value="F:metal ion binding"/>
    <property type="evidence" value="ECO:0007669"/>
    <property type="project" value="UniProtKB-KW"/>
</dbReference>
<keyword evidence="16" id="KW-1185">Reference proteome</keyword>
<evidence type="ECO:0000256" key="7">
    <source>
        <dbReference type="ARBA" id="ARBA00022723"/>
    </source>
</evidence>
<evidence type="ECO:0000256" key="8">
    <source>
        <dbReference type="ARBA" id="ARBA00022982"/>
    </source>
</evidence>
<evidence type="ECO:0000313" key="16">
    <source>
        <dbReference type="Proteomes" id="UP000198607"/>
    </source>
</evidence>
<evidence type="ECO:0000256" key="3">
    <source>
        <dbReference type="ARBA" id="ARBA00022448"/>
    </source>
</evidence>
<keyword evidence="7" id="KW-0479">Metal-binding</keyword>
<dbReference type="GO" id="GO:0005886">
    <property type="term" value="C:plasma membrane"/>
    <property type="evidence" value="ECO:0007669"/>
    <property type="project" value="UniProtKB-SubCell"/>
</dbReference>
<comment type="subcellular location">
    <subcellularLocation>
        <location evidence="2">Cell membrane</location>
        <topology evidence="2">Multi-pass membrane protein</topology>
    </subcellularLocation>
</comment>
<dbReference type="InterPro" id="IPR016174">
    <property type="entry name" value="Di-haem_cyt_TM"/>
</dbReference>
<feature type="transmembrane region" description="Helical" evidence="13">
    <location>
        <begin position="119"/>
        <end position="138"/>
    </location>
</feature>
<name>A0A1G8MGT7_9RHOO</name>
<dbReference type="Pfam" id="PF01292">
    <property type="entry name" value="Ni_hydr_CYTB"/>
    <property type="match status" value="1"/>
</dbReference>
<protein>
    <submittedName>
        <fullName evidence="15">Cytochrome b561</fullName>
    </submittedName>
</protein>
<evidence type="ECO:0000256" key="6">
    <source>
        <dbReference type="ARBA" id="ARBA00022692"/>
    </source>
</evidence>
<dbReference type="SUPFAM" id="SSF81342">
    <property type="entry name" value="Transmembrane di-heme cytochromes"/>
    <property type="match status" value="1"/>
</dbReference>
<dbReference type="Proteomes" id="UP000198607">
    <property type="component" value="Unassembled WGS sequence"/>
</dbReference>
<comment type="similarity">
    <text evidence="12">Belongs to the cytochrome b561 family.</text>
</comment>
<evidence type="ECO:0000256" key="2">
    <source>
        <dbReference type="ARBA" id="ARBA00004651"/>
    </source>
</evidence>
<sequence>MVEYAGEGTDLVLSSVDYTLTDNVENLTLSGTAIKGDATELFGRCGGQARAACIIPRSSTFLRNTTMTLRNTHERYGTISIGLHWLTLVLLAAVYACIELREFFPKGSDPRNLLKHWHFMLGLLVFGLSALRLAWNLANASPGITPPSPHWQAVSAKLMHVALYALLLALPLTGWLILSGEGKPIPFFGIELPPLIDANRSLAKRIENLHEAGANLGLLLIGLHAAAALVHHHLMRDDTLRRMWPQRR</sequence>
<keyword evidence="4" id="KW-1003">Cell membrane</keyword>
<evidence type="ECO:0000256" key="10">
    <source>
        <dbReference type="ARBA" id="ARBA00023004"/>
    </source>
</evidence>
<evidence type="ECO:0000313" key="15">
    <source>
        <dbReference type="EMBL" id="SDI67151.1"/>
    </source>
</evidence>
<feature type="transmembrane region" description="Helical" evidence="13">
    <location>
        <begin position="158"/>
        <end position="178"/>
    </location>
</feature>
<dbReference type="InterPro" id="IPR011577">
    <property type="entry name" value="Cyt_b561_bac/Ni-Hgenase"/>
</dbReference>
<feature type="transmembrane region" description="Helical" evidence="13">
    <location>
        <begin position="76"/>
        <end position="98"/>
    </location>
</feature>
<feature type="transmembrane region" description="Helical" evidence="13">
    <location>
        <begin position="214"/>
        <end position="234"/>
    </location>
</feature>
<keyword evidence="9 13" id="KW-1133">Transmembrane helix</keyword>
<dbReference type="PANTHER" id="PTHR30529">
    <property type="entry name" value="CYTOCHROME B561"/>
    <property type="match status" value="1"/>
</dbReference>
<evidence type="ECO:0000256" key="12">
    <source>
        <dbReference type="ARBA" id="ARBA00037975"/>
    </source>
</evidence>
<evidence type="ECO:0000259" key="14">
    <source>
        <dbReference type="Pfam" id="PF01292"/>
    </source>
</evidence>
<dbReference type="GO" id="GO:0022904">
    <property type="term" value="P:respiratory electron transport chain"/>
    <property type="evidence" value="ECO:0007669"/>
    <property type="project" value="InterPro"/>
</dbReference>
<dbReference type="EMBL" id="FNCY01000025">
    <property type="protein sequence ID" value="SDI67151.1"/>
    <property type="molecule type" value="Genomic_DNA"/>
</dbReference>
<dbReference type="GO" id="GO:0009055">
    <property type="term" value="F:electron transfer activity"/>
    <property type="evidence" value="ECO:0007669"/>
    <property type="project" value="InterPro"/>
</dbReference>
<evidence type="ECO:0000256" key="13">
    <source>
        <dbReference type="SAM" id="Phobius"/>
    </source>
</evidence>
<evidence type="ECO:0000256" key="1">
    <source>
        <dbReference type="ARBA" id="ARBA00001970"/>
    </source>
</evidence>